<dbReference type="InterPro" id="IPR002491">
    <property type="entry name" value="ABC_transptr_periplasmic_BD"/>
</dbReference>
<dbReference type="PANTHER" id="PTHR30535:SF34">
    <property type="entry name" value="MOLYBDATE-BINDING PROTEIN MOLA"/>
    <property type="match status" value="1"/>
</dbReference>
<dbReference type="EMBL" id="CAADRM010000079">
    <property type="protein sequence ID" value="VFU13392.1"/>
    <property type="molecule type" value="Genomic_DNA"/>
</dbReference>
<dbReference type="PROSITE" id="PS51257">
    <property type="entry name" value="PROKAR_LIPOPROTEIN"/>
    <property type="match status" value="1"/>
</dbReference>
<dbReference type="GO" id="GO:0071281">
    <property type="term" value="P:cellular response to iron ion"/>
    <property type="evidence" value="ECO:0007669"/>
    <property type="project" value="TreeGrafter"/>
</dbReference>
<gene>
    <name evidence="3" type="primary">btuF</name>
    <name evidence="3" type="ORF">SCFA_180065</name>
</gene>
<dbReference type="PROSITE" id="PS50983">
    <property type="entry name" value="FE_B12_PBP"/>
    <property type="match status" value="1"/>
</dbReference>
<protein>
    <submittedName>
        <fullName evidence="3">Vitamin B12-binding protein</fullName>
    </submittedName>
</protein>
<reference evidence="3" key="1">
    <citation type="submission" date="2019-03" db="EMBL/GenBank/DDBJ databases">
        <authorList>
            <person name="Hao L."/>
        </authorList>
    </citation>
    <scope>NUCLEOTIDE SEQUENCE</scope>
</reference>
<dbReference type="Gene3D" id="3.40.50.1980">
    <property type="entry name" value="Nitrogenase molybdenum iron protein domain"/>
    <property type="match status" value="2"/>
</dbReference>
<dbReference type="NCBIfam" id="NF038402">
    <property type="entry name" value="TroA_like"/>
    <property type="match status" value="1"/>
</dbReference>
<dbReference type="Pfam" id="PF01497">
    <property type="entry name" value="Peripla_BP_2"/>
    <property type="match status" value="1"/>
</dbReference>
<feature type="domain" description="Fe/B12 periplasmic-binding" evidence="2">
    <location>
        <begin position="29"/>
        <end position="279"/>
    </location>
</feature>
<dbReference type="InterPro" id="IPR054828">
    <property type="entry name" value="Vit_B12_bind_prot"/>
</dbReference>
<proteinExistence type="predicted"/>
<dbReference type="InterPro" id="IPR050902">
    <property type="entry name" value="ABC_Transporter_SBP"/>
</dbReference>
<dbReference type="SUPFAM" id="SSF53807">
    <property type="entry name" value="Helical backbone' metal receptor"/>
    <property type="match status" value="1"/>
</dbReference>
<sequence>MGKFLAWVGVYAVIFLGCVSPVWGEAPGRIVSLAPSLTREIYDLQEQDRLVGVTSFCPAEARKEREVVGTLTLLNIEKICALKPDLVLASMDSNRETAVEKLKSLGFRVEVFQGCESFACMCSEFIRLGSLLGREHEAEQMVEDIRRQVSGLREKASRGPAYRVFWQMGTNPLVAAGDNTFTGELIRTAGCRNIFEQLPAKYPRVNVENVLAADPEVIFLVSDMEDTQVHHALWSRFSRVSAVRQGRVYPLSADLVCQPTPAMFLQALQTIVACLYQEQP</sequence>
<dbReference type="PANTHER" id="PTHR30535">
    <property type="entry name" value="VITAMIN B12-BINDING PROTEIN"/>
    <property type="match status" value="1"/>
</dbReference>
<accession>A0A485LYF0</accession>
<keyword evidence="1" id="KW-0732">Signal</keyword>
<evidence type="ECO:0000256" key="1">
    <source>
        <dbReference type="ARBA" id="ARBA00022729"/>
    </source>
</evidence>
<dbReference type="CDD" id="cd01144">
    <property type="entry name" value="BtuF"/>
    <property type="match status" value="1"/>
</dbReference>
<evidence type="ECO:0000313" key="3">
    <source>
        <dbReference type="EMBL" id="VFU13392.1"/>
    </source>
</evidence>
<name>A0A485LYF0_9ZZZZ</name>
<dbReference type="AlphaFoldDB" id="A0A485LYF0"/>
<organism evidence="3">
    <name type="scientific">anaerobic digester metagenome</name>
    <dbReference type="NCBI Taxonomy" id="1263854"/>
    <lineage>
        <taxon>unclassified sequences</taxon>
        <taxon>metagenomes</taxon>
        <taxon>ecological metagenomes</taxon>
    </lineage>
</organism>
<evidence type="ECO:0000259" key="2">
    <source>
        <dbReference type="PROSITE" id="PS50983"/>
    </source>
</evidence>